<proteinExistence type="predicted"/>
<organism evidence="2 3">
    <name type="scientific">Pontibaca methylaminivorans</name>
    <dbReference type="NCBI Taxonomy" id="515897"/>
    <lineage>
        <taxon>Bacteria</taxon>
        <taxon>Pseudomonadati</taxon>
        <taxon>Pseudomonadota</taxon>
        <taxon>Alphaproteobacteria</taxon>
        <taxon>Rhodobacterales</taxon>
        <taxon>Roseobacteraceae</taxon>
        <taxon>Pontibaca</taxon>
    </lineage>
</organism>
<feature type="transmembrane region" description="Helical" evidence="1">
    <location>
        <begin position="145"/>
        <end position="165"/>
    </location>
</feature>
<evidence type="ECO:0000313" key="3">
    <source>
        <dbReference type="Proteomes" id="UP000192455"/>
    </source>
</evidence>
<feature type="transmembrane region" description="Helical" evidence="1">
    <location>
        <begin position="119"/>
        <end position="138"/>
    </location>
</feature>
<feature type="transmembrane region" description="Helical" evidence="1">
    <location>
        <begin position="74"/>
        <end position="99"/>
    </location>
</feature>
<feature type="transmembrane region" description="Helical" evidence="1">
    <location>
        <begin position="283"/>
        <end position="300"/>
    </location>
</feature>
<reference evidence="2 3" key="1">
    <citation type="submission" date="2017-01" db="EMBL/GenBank/DDBJ databases">
        <authorList>
            <person name="Mah S.A."/>
            <person name="Swanson W.J."/>
            <person name="Moy G.W."/>
            <person name="Vacquier V.D."/>
        </authorList>
    </citation>
    <scope>NUCLEOTIDE SEQUENCE [LARGE SCALE GENOMIC DNA]</scope>
    <source>
        <strain evidence="2 3">DSM 21219</strain>
    </source>
</reference>
<dbReference type="PANTHER" id="PTHR43044">
    <property type="match status" value="1"/>
</dbReference>
<accession>A0A1R3X6V2</accession>
<dbReference type="RefSeq" id="WP_083946318.1">
    <property type="nucleotide sequence ID" value="NZ_FTPS01000002.1"/>
</dbReference>
<keyword evidence="1" id="KW-0472">Membrane</keyword>
<protein>
    <submittedName>
        <fullName evidence="2">Uncharacterized protein</fullName>
    </submittedName>
</protein>
<feature type="transmembrane region" description="Helical" evidence="1">
    <location>
        <begin position="40"/>
        <end position="62"/>
    </location>
</feature>
<dbReference type="Proteomes" id="UP000192455">
    <property type="component" value="Unassembled WGS sequence"/>
</dbReference>
<evidence type="ECO:0000256" key="1">
    <source>
        <dbReference type="SAM" id="Phobius"/>
    </source>
</evidence>
<gene>
    <name evidence="2" type="ORF">SAMN05421849_2345</name>
</gene>
<keyword evidence="1" id="KW-1133">Transmembrane helix</keyword>
<feature type="transmembrane region" description="Helical" evidence="1">
    <location>
        <begin position="250"/>
        <end position="271"/>
    </location>
</feature>
<dbReference type="STRING" id="515897.SAMN05421849_2345"/>
<feature type="transmembrane region" description="Helical" evidence="1">
    <location>
        <begin position="306"/>
        <end position="327"/>
    </location>
</feature>
<dbReference type="EMBL" id="FTPS01000002">
    <property type="protein sequence ID" value="SIT86623.1"/>
    <property type="molecule type" value="Genomic_DNA"/>
</dbReference>
<keyword evidence="1" id="KW-0812">Transmembrane</keyword>
<feature type="transmembrane region" description="Helical" evidence="1">
    <location>
        <begin position="12"/>
        <end position="34"/>
    </location>
</feature>
<feature type="transmembrane region" description="Helical" evidence="1">
    <location>
        <begin position="171"/>
        <end position="196"/>
    </location>
</feature>
<feature type="transmembrane region" description="Helical" evidence="1">
    <location>
        <begin position="208"/>
        <end position="230"/>
    </location>
</feature>
<dbReference type="OrthoDB" id="140980at2"/>
<dbReference type="AlphaFoldDB" id="A0A1R3X6V2"/>
<name>A0A1R3X6V2_9RHOB</name>
<dbReference type="PANTHER" id="PTHR43044:SF1">
    <property type="entry name" value="QUINOL:CYTOCHROME C OXIDOREDUCTASE QUINONE-BINDING SUBUNIT 2"/>
    <property type="match status" value="1"/>
</dbReference>
<sequence length="334" mass="34456">MTTATTGAARIWLPPVVAAVLLAVLALMLGPRALVPGWLAGWLFCLCCCIGASVWLMIHAVTGGRWLGAGRAGLARLAALTPLAALAGLPLLLAAAQLYPWWPGAESARGALYLNAPAFLVRGAVMLGGWSLIGLFAARMGRGAATIGLIFHAVAVSFAGLDWILSRAPEFGSTIFGAVVAALQLALALNAAALALRREDPQALADWGGLMLAAVLGVFYLVAMEVLVIWSGNLPQNAAWYLPRLDDAGTAVAGVALFGGVVLPFLLLLPSRNRADPVWLRRAALPVLGGGMLYLVWLCAPGGAGAGLLAALSVPALLAPAWLRILATGRCPCP</sequence>
<keyword evidence="3" id="KW-1185">Reference proteome</keyword>
<evidence type="ECO:0000313" key="2">
    <source>
        <dbReference type="EMBL" id="SIT86623.1"/>
    </source>
</evidence>